<reference evidence="2" key="2">
    <citation type="submission" date="2015-03" db="UniProtKB">
        <authorList>
            <consortium name="EnsemblPlants"/>
        </authorList>
    </citation>
    <scope>IDENTIFICATION</scope>
</reference>
<dbReference type="OMA" id="ENMRCET"/>
<keyword evidence="3" id="KW-1185">Reference proteome</keyword>
<feature type="compositionally biased region" description="Basic and acidic residues" evidence="1">
    <location>
        <begin position="612"/>
        <end position="627"/>
    </location>
</feature>
<dbReference type="HOGENOM" id="CLU_436394_0_0_1"/>
<organism evidence="2 3">
    <name type="scientific">Brassica oleracea var. oleracea</name>
    <dbReference type="NCBI Taxonomy" id="109376"/>
    <lineage>
        <taxon>Eukaryota</taxon>
        <taxon>Viridiplantae</taxon>
        <taxon>Streptophyta</taxon>
        <taxon>Embryophyta</taxon>
        <taxon>Tracheophyta</taxon>
        <taxon>Spermatophyta</taxon>
        <taxon>Magnoliopsida</taxon>
        <taxon>eudicotyledons</taxon>
        <taxon>Gunneridae</taxon>
        <taxon>Pentapetalae</taxon>
        <taxon>rosids</taxon>
        <taxon>malvids</taxon>
        <taxon>Brassicales</taxon>
        <taxon>Brassicaceae</taxon>
        <taxon>Brassiceae</taxon>
        <taxon>Brassica</taxon>
    </lineage>
</organism>
<proteinExistence type="predicted"/>
<name>A0A0D3BQH1_BRAOL</name>
<accession>A0A0D3BQH1</accession>
<dbReference type="Proteomes" id="UP000032141">
    <property type="component" value="Chromosome C4"/>
</dbReference>
<evidence type="ECO:0000256" key="1">
    <source>
        <dbReference type="SAM" id="MobiDB-lite"/>
    </source>
</evidence>
<evidence type="ECO:0000313" key="2">
    <source>
        <dbReference type="EnsemblPlants" id="Bo4g025990.1"/>
    </source>
</evidence>
<protein>
    <submittedName>
        <fullName evidence="2">Uncharacterized protein</fullName>
    </submittedName>
</protein>
<dbReference type="AlphaFoldDB" id="A0A0D3BQH1"/>
<dbReference type="Gramene" id="Bo4g025990.1">
    <property type="protein sequence ID" value="Bo4g025990.1"/>
    <property type="gene ID" value="Bo4g025990"/>
</dbReference>
<reference evidence="2 3" key="1">
    <citation type="journal article" date="2014" name="Genome Biol.">
        <title>Transcriptome and methylome profiling reveals relics of genome dominance in the mesopolyploid Brassica oleracea.</title>
        <authorList>
            <person name="Parkin I.A."/>
            <person name="Koh C."/>
            <person name="Tang H."/>
            <person name="Robinson S.J."/>
            <person name="Kagale S."/>
            <person name="Clarke W.E."/>
            <person name="Town C.D."/>
            <person name="Nixon J."/>
            <person name="Krishnakumar V."/>
            <person name="Bidwell S.L."/>
            <person name="Denoeud F."/>
            <person name="Belcram H."/>
            <person name="Links M.G."/>
            <person name="Just J."/>
            <person name="Clarke C."/>
            <person name="Bender T."/>
            <person name="Huebert T."/>
            <person name="Mason A.S."/>
            <person name="Pires J.C."/>
            <person name="Barker G."/>
            <person name="Moore J."/>
            <person name="Walley P.G."/>
            <person name="Manoli S."/>
            <person name="Batley J."/>
            <person name="Edwards D."/>
            <person name="Nelson M.N."/>
            <person name="Wang X."/>
            <person name="Paterson A.H."/>
            <person name="King G."/>
            <person name="Bancroft I."/>
            <person name="Chalhoub B."/>
            <person name="Sharpe A.G."/>
        </authorList>
    </citation>
    <scope>NUCLEOTIDE SEQUENCE</scope>
    <source>
        <strain evidence="2 3">cv. TO1000</strain>
    </source>
</reference>
<dbReference type="EnsemblPlants" id="Bo4g025990.1">
    <property type="protein sequence ID" value="Bo4g025990.1"/>
    <property type="gene ID" value="Bo4g025990"/>
</dbReference>
<feature type="compositionally biased region" description="Basic and acidic residues" evidence="1">
    <location>
        <begin position="592"/>
        <end position="606"/>
    </location>
</feature>
<feature type="region of interest" description="Disordered" evidence="1">
    <location>
        <begin position="592"/>
        <end position="627"/>
    </location>
</feature>
<sequence length="627" mass="71827">MSFVWLQSLKLWDLVEFWDQEAGLWMEIGTFSWAGGSLNLVTGSQYLQMAFNVFSLAAKYGTLGFRGDERSRYGSLDRGWIYESDDGMVTSLFVQPKNDREVDADWVLQELCIREMSCGLDIRILLFCGQMEIMIFFGGGEYNGGGFDDALLEVICREKVEVGSQVFSSPSSCSTENARALCRADGSMFVFELKFLPFGTYDSDDVFGEWTALDNSFCLEESRVSPPIDVYLVKTTIYQGDRKFLSEIRPQREIVKEDTEFERTALSFYLHECSMLEHITKFAVKTTLDFYSSFSKNNASPLCEWVDDPHGLVNCWIELRVPNSDSFLLFTVNGYDDGFHLIESFAFTSLRSVVNLTLLPSGSIRQTGDRVFLSEILPQSDKEVSDENMRCETVKEGVVSEIVKEDLGNADEIVSDKEVSDENMRCETVKEGVVSEIVKEDLGNADEIVSDREVSDENMRSEIVKKDLVKHANEIDEKMVSETVKEELVSEIVKEDLVKDSDEIDENRRSENVREDVKHADEITQAQHLDNVTKDLVKETADAQTDIEESVKECAEKATEAYLDRIRRQYIADQHKKRDELAEVVRKLTLETQQRDWEKQQKEKKEQRKLKTAQEKSKKDEQKKKKK</sequence>
<evidence type="ECO:0000313" key="3">
    <source>
        <dbReference type="Proteomes" id="UP000032141"/>
    </source>
</evidence>